<dbReference type="PANTHER" id="PTHR31636">
    <property type="entry name" value="OSJNBA0084A10.13 PROTEIN-RELATED"/>
    <property type="match status" value="1"/>
</dbReference>
<organism evidence="6 7">
    <name type="scientific">Linum trigynum</name>
    <dbReference type="NCBI Taxonomy" id="586398"/>
    <lineage>
        <taxon>Eukaryota</taxon>
        <taxon>Viridiplantae</taxon>
        <taxon>Streptophyta</taxon>
        <taxon>Embryophyta</taxon>
        <taxon>Tracheophyta</taxon>
        <taxon>Spermatophyta</taxon>
        <taxon>Magnoliopsida</taxon>
        <taxon>eudicotyledons</taxon>
        <taxon>Gunneridae</taxon>
        <taxon>Pentapetalae</taxon>
        <taxon>rosids</taxon>
        <taxon>fabids</taxon>
        <taxon>Malpighiales</taxon>
        <taxon>Linaceae</taxon>
        <taxon>Linum</taxon>
    </lineage>
</organism>
<dbReference type="PROSITE" id="PS50985">
    <property type="entry name" value="GRAS"/>
    <property type="match status" value="1"/>
</dbReference>
<dbReference type="Pfam" id="PF03514">
    <property type="entry name" value="GRAS"/>
    <property type="match status" value="1"/>
</dbReference>
<protein>
    <submittedName>
        <fullName evidence="6">Uncharacterized protein</fullName>
    </submittedName>
</protein>
<sequence length="490" mass="55090">MLPCPQSDQHPNPEHALFPSASIDLLREKTRHMSIPVTTHDPEPETEEEMSMADIIRIAAARFIDSSSTEPADPPPSTNSDDVELVHHLLRAADELDHKQYEQAAHSLDLCELLSSEAGDLTQRVTHYFVQALREKIRNETTAAATQQPKPDLIDELNRLNLEETITATCPLVGVVYEKIPFFQIGQLAGVQAIVETVEESKRVHIIDFRIRNGIQWTALMQALSPSSDRRRVTLEILKITAIVTVSENLVRETGERLAKFAESMNIPFSFNSIVVSSLTEIDETQFDLDPNETVAVFSEYALQSLIPDPNQLDALMRVVKNIQPGIMVVIETECNLNSSNFGRRFVEVLFHYGAYFDCVDACLEGGDGGGERGLMESMFLSRIVTGLLVKEGKDMAKFVTVDVWRKFLSRFSMWEVRLSSSAMYVVNLLLERFVGGKFCTLDRDGESLVVGWKGTPMFSLATWKFLQFKTTEPNPEEEEKEDDPESLIS</sequence>
<keyword evidence="4" id="KW-0539">Nucleus</keyword>
<dbReference type="AlphaFoldDB" id="A0AAV2FZ73"/>
<evidence type="ECO:0000313" key="7">
    <source>
        <dbReference type="Proteomes" id="UP001497516"/>
    </source>
</evidence>
<name>A0AAV2FZ73_9ROSI</name>
<comment type="subcellular location">
    <subcellularLocation>
        <location evidence="1">Nucleus</location>
    </subcellularLocation>
</comment>
<evidence type="ECO:0000256" key="5">
    <source>
        <dbReference type="PROSITE-ProRule" id="PRU01191"/>
    </source>
</evidence>
<proteinExistence type="inferred from homology"/>
<gene>
    <name evidence="6" type="ORF">LTRI10_LOCUS43589</name>
</gene>
<evidence type="ECO:0000256" key="4">
    <source>
        <dbReference type="ARBA" id="ARBA00023242"/>
    </source>
</evidence>
<evidence type="ECO:0000256" key="3">
    <source>
        <dbReference type="ARBA" id="ARBA00023163"/>
    </source>
</evidence>
<evidence type="ECO:0000313" key="6">
    <source>
        <dbReference type="EMBL" id="CAL1403676.1"/>
    </source>
</evidence>
<evidence type="ECO:0000256" key="2">
    <source>
        <dbReference type="ARBA" id="ARBA00023015"/>
    </source>
</evidence>
<feature type="short sequence motif" description="VHIID" evidence="5">
    <location>
        <begin position="204"/>
        <end position="208"/>
    </location>
</feature>
<feature type="region of interest" description="Leucine repeat II (LRII)" evidence="5">
    <location>
        <begin position="253"/>
        <end position="285"/>
    </location>
</feature>
<keyword evidence="2" id="KW-0805">Transcription regulation</keyword>
<keyword evidence="7" id="KW-1185">Reference proteome</keyword>
<keyword evidence="3" id="KW-0804">Transcription</keyword>
<feature type="region of interest" description="SAW" evidence="5">
    <location>
        <begin position="390"/>
        <end position="465"/>
    </location>
</feature>
<comment type="similarity">
    <text evidence="5">Belongs to the GRAS family.</text>
</comment>
<accession>A0AAV2FZ73</accession>
<dbReference type="GO" id="GO:0005634">
    <property type="term" value="C:nucleus"/>
    <property type="evidence" value="ECO:0007669"/>
    <property type="project" value="UniProtKB-SubCell"/>
</dbReference>
<evidence type="ECO:0000256" key="1">
    <source>
        <dbReference type="ARBA" id="ARBA00004123"/>
    </source>
</evidence>
<dbReference type="Proteomes" id="UP001497516">
    <property type="component" value="Chromosome 7"/>
</dbReference>
<dbReference type="EMBL" id="OZ034820">
    <property type="protein sequence ID" value="CAL1403676.1"/>
    <property type="molecule type" value="Genomic_DNA"/>
</dbReference>
<reference evidence="6 7" key="1">
    <citation type="submission" date="2024-04" db="EMBL/GenBank/DDBJ databases">
        <authorList>
            <person name="Fracassetti M."/>
        </authorList>
    </citation>
    <scope>NUCLEOTIDE SEQUENCE [LARGE SCALE GENOMIC DNA]</scope>
</reference>
<dbReference type="InterPro" id="IPR005202">
    <property type="entry name" value="TF_GRAS"/>
</dbReference>
<comment type="caution">
    <text evidence="5">Lacks conserved residue(s) required for the propagation of feature annotation.</text>
</comment>